<dbReference type="Pfam" id="PF02872">
    <property type="entry name" value="5_nucleotid_C"/>
    <property type="match status" value="2"/>
</dbReference>
<evidence type="ECO:0000256" key="1">
    <source>
        <dbReference type="ARBA" id="ARBA00022729"/>
    </source>
</evidence>
<evidence type="ECO:0000259" key="3">
    <source>
        <dbReference type="Pfam" id="PF00149"/>
    </source>
</evidence>
<dbReference type="InterPro" id="IPR004843">
    <property type="entry name" value="Calcineurin-like_PHP"/>
</dbReference>
<dbReference type="PANTHER" id="PTHR11575">
    <property type="entry name" value="5'-NUCLEOTIDASE-RELATED"/>
    <property type="match status" value="1"/>
</dbReference>
<proteinExistence type="predicted"/>
<feature type="chain" id="PRO_5028005157" evidence="2">
    <location>
        <begin position="26"/>
        <end position="1191"/>
    </location>
</feature>
<dbReference type="InterPro" id="IPR008334">
    <property type="entry name" value="5'-Nucleotdase_C"/>
</dbReference>
<dbReference type="AlphaFoldDB" id="A0A7C4Q285"/>
<keyword evidence="1 2" id="KW-0732">Signal</keyword>
<reference evidence="5" key="1">
    <citation type="journal article" date="2020" name="mSystems">
        <title>Genome- and Community-Level Interaction Insights into Carbon Utilization and Element Cycling Functions of Hydrothermarchaeota in Hydrothermal Sediment.</title>
        <authorList>
            <person name="Zhou Z."/>
            <person name="Liu Y."/>
            <person name="Xu W."/>
            <person name="Pan J."/>
            <person name="Luo Z.H."/>
            <person name="Li M."/>
        </authorList>
    </citation>
    <scope>NUCLEOTIDE SEQUENCE [LARGE SCALE GENOMIC DNA]</scope>
    <source>
        <strain evidence="5">SpSt-556</strain>
    </source>
</reference>
<accession>A0A7C4Q285</accession>
<name>A0A7C4Q285_9CHLR</name>
<dbReference type="GO" id="GO:0009166">
    <property type="term" value="P:nucleotide catabolic process"/>
    <property type="evidence" value="ECO:0007669"/>
    <property type="project" value="InterPro"/>
</dbReference>
<feature type="domain" description="5'-Nucleotidase C-terminal" evidence="4">
    <location>
        <begin position="955"/>
        <end position="1132"/>
    </location>
</feature>
<feature type="signal peptide" evidence="2">
    <location>
        <begin position="1"/>
        <end position="25"/>
    </location>
</feature>
<dbReference type="PANTHER" id="PTHR11575:SF24">
    <property type="entry name" value="5'-NUCLEOTIDASE"/>
    <property type="match status" value="1"/>
</dbReference>
<organism evidence="5">
    <name type="scientific">Bellilinea caldifistulae</name>
    <dbReference type="NCBI Taxonomy" id="360411"/>
    <lineage>
        <taxon>Bacteria</taxon>
        <taxon>Bacillati</taxon>
        <taxon>Chloroflexota</taxon>
        <taxon>Anaerolineae</taxon>
        <taxon>Anaerolineales</taxon>
        <taxon>Anaerolineaceae</taxon>
        <taxon>Bellilinea</taxon>
    </lineage>
</organism>
<dbReference type="InterPro" id="IPR006179">
    <property type="entry name" value="5_nucleotidase/apyrase"/>
</dbReference>
<feature type="domain" description="Calcineurin-like phosphoesterase" evidence="3">
    <location>
        <begin position="39"/>
        <end position="287"/>
    </location>
</feature>
<dbReference type="GO" id="GO:0046872">
    <property type="term" value="F:metal ion binding"/>
    <property type="evidence" value="ECO:0007669"/>
    <property type="project" value="InterPro"/>
</dbReference>
<dbReference type="SUPFAM" id="SSF56300">
    <property type="entry name" value="Metallo-dependent phosphatases"/>
    <property type="match status" value="2"/>
</dbReference>
<dbReference type="Pfam" id="PF00149">
    <property type="entry name" value="Metallophos"/>
    <property type="match status" value="2"/>
</dbReference>
<dbReference type="CDD" id="cd00845">
    <property type="entry name" value="MPP_UshA_N_like"/>
    <property type="match status" value="1"/>
</dbReference>
<protein>
    <submittedName>
        <fullName evidence="5">Uncharacterized protein</fullName>
    </submittedName>
</protein>
<dbReference type="GO" id="GO:0008253">
    <property type="term" value="F:5'-nucleotidase activity"/>
    <property type="evidence" value="ECO:0007669"/>
    <property type="project" value="TreeGrafter"/>
</dbReference>
<dbReference type="InterPro" id="IPR029052">
    <property type="entry name" value="Metallo-depent_PP-like"/>
</dbReference>
<evidence type="ECO:0000259" key="4">
    <source>
        <dbReference type="Pfam" id="PF02872"/>
    </source>
</evidence>
<dbReference type="Gene3D" id="3.90.780.10">
    <property type="entry name" value="5'-Nucleotidase, C-terminal domain"/>
    <property type="match status" value="2"/>
</dbReference>
<evidence type="ECO:0000256" key="2">
    <source>
        <dbReference type="SAM" id="SignalP"/>
    </source>
</evidence>
<dbReference type="InterPro" id="IPR006146">
    <property type="entry name" value="5'-Nucleotdase_CS"/>
</dbReference>
<feature type="domain" description="Calcineurin-like phosphoesterase" evidence="3">
    <location>
        <begin position="615"/>
        <end position="850"/>
    </location>
</feature>
<evidence type="ECO:0000313" key="5">
    <source>
        <dbReference type="EMBL" id="HGS87711.1"/>
    </source>
</evidence>
<dbReference type="PROSITE" id="PS00786">
    <property type="entry name" value="5_NUCLEOTIDASE_2"/>
    <property type="match status" value="2"/>
</dbReference>
<dbReference type="PRINTS" id="PR01607">
    <property type="entry name" value="APYRASEFAMLY"/>
</dbReference>
<sequence length="1191" mass="130295">MKLKFLQIVSLVLIICLALPGPVQSAGLQRPQALTTINFTILHTNDFHGNLEASGSNPGAARVAYKINDIRATVGNENVLVLDAGDMLQGSLISNILKGQPTIDYYKTIGYDAVTLGNHEFDWGQQVLAKRALQAAATESGKKSFPMIAANIVKKVDNSCAGWDRPVLDDGAGNTYTIQPYTILDVGADPNKVQVGVIGVGSIETPYITIAEATEGLCFKDPTQSILHYYDEMKAAGADVLVVLSHNGYTDGGYGYGFSVDGDQTLARKLNEAGKPVHLIIGGHSHTDLSAATMVGNTAVVQAHYNGRKIGRADFTYDPSTGAVTISWSRITVGTSDPEDATVKALVTSYVSDPNYQTLINEPIGWTQVDLLRNYNGDGMMGSFIQDAIYNQLNSDTTPDNDVDMVFNNPGGIRIDWCDKEDPANPGTYIWTSTASECQAEGVWTHDPMVLTYGMLFQILPFGNDTVVADMTGAEIIDLLNQSATLFKGAIQVSGIRYKFYRYSDALPGPQPWAWGAYDVQVYDRESDAWLPIDPNRTYRIATNSFLAPAGQDGFIAFKYARNLSYWGDMLNVVIDWVRRYTVDEPYRGPKGDGLLDDRITREGTDAGGPIIPLTILHHNDSHGRLLQSGTTAGYTNLATLIKRERAHNPNRTLLLTAGDNIQGDSMMYYFKSAGLGYCADGSPLPADMQINPLIKAFNAMGYDAMVLGNHEFNFGKEVFSTLSDATFPILQANLQDDGRYGIARIPVLPFVRKTVGPEAIKVSIIGIGNHRVPNYELPSNIEGLTFTNPIETASQYVDMLRDSSDVVIALTHIGFAPDPKSVEVDNNVDTYLASNVSGIDAIVGGHSHTHPTDSRYITAPYQYLPTLLGNPDGVPVIIGQANRYNTYLGEIIIGLRPKSTTTISDAGILSQAYEVVSRAGRALEVKTADYAEDATIKGIIQPYADKLAAYNNTVIGQTITPIDTLQAYTTETNGANLQADASVWKLKKEKIEVDFHLSGAMTNRKIADTATPSTPYSLKISDMFSAMPYENSLVVLRMNGPQIKQILERAYRNYYYYKYVPGYGGYSYYTTCMLDINAGGKITYFDTSPESPNGNNVAALEFDGKRVNFNDANTYYNVSTVNYLAAGSCNFNDGGKSLWPLDQIVADTQYYVRDAVIEYIQSKTEPINPQIEGRLNIVVPVRLWMPVISR</sequence>
<dbReference type="Gene3D" id="3.60.21.10">
    <property type="match status" value="2"/>
</dbReference>
<feature type="domain" description="5'-Nucleotidase C-terminal" evidence="4">
    <location>
        <begin position="369"/>
        <end position="559"/>
    </location>
</feature>
<gene>
    <name evidence="5" type="ORF">ENT17_08840</name>
</gene>
<comment type="caution">
    <text evidence="5">The sequence shown here is derived from an EMBL/GenBank/DDBJ whole genome shotgun (WGS) entry which is preliminary data.</text>
</comment>
<dbReference type="SUPFAM" id="SSF55816">
    <property type="entry name" value="5'-nucleotidase (syn. UDP-sugar hydrolase), C-terminal domain"/>
    <property type="match status" value="2"/>
</dbReference>
<dbReference type="GO" id="GO:0030288">
    <property type="term" value="C:outer membrane-bounded periplasmic space"/>
    <property type="evidence" value="ECO:0007669"/>
    <property type="project" value="TreeGrafter"/>
</dbReference>
<dbReference type="GO" id="GO:0000166">
    <property type="term" value="F:nucleotide binding"/>
    <property type="evidence" value="ECO:0007669"/>
    <property type="project" value="InterPro"/>
</dbReference>
<dbReference type="GO" id="GO:0008768">
    <property type="term" value="F:UDP-sugar diphosphatase activity"/>
    <property type="evidence" value="ECO:0007669"/>
    <property type="project" value="TreeGrafter"/>
</dbReference>
<dbReference type="InterPro" id="IPR036907">
    <property type="entry name" value="5'-Nucleotdase_C_sf"/>
</dbReference>
<dbReference type="EMBL" id="DSXR01000089">
    <property type="protein sequence ID" value="HGS87711.1"/>
    <property type="molecule type" value="Genomic_DNA"/>
</dbReference>